<dbReference type="EMBL" id="JTHE02000003">
    <property type="protein sequence ID" value="NEV68756.1"/>
    <property type="molecule type" value="Genomic_DNA"/>
</dbReference>
<proteinExistence type="predicted"/>
<dbReference type="SUPFAM" id="SSF50346">
    <property type="entry name" value="PRC-barrel domain"/>
    <property type="match status" value="1"/>
</dbReference>
<sequence length="252" mass="27581">MLNVVRCSQVWGLVAIDGATIAHLGEIEDVWLDANGKVAYLSASTGYVPLAQVADVSPQALTTYGRLGVEAPTNLRRFDRMAVQSTAGDPVGWVEDFLFDWQTGEIAAYLVAGRIAEPWGETVVLSPEDVETITIGYLRLTEAAPTHLKSASTGLQGYLSEKSLSVRQLVKEMSDRLHQRIAPYDLPDTVRLKVQTVSDELAATGAHDQRALQEATGYLQAQWRHLQQNICRSGQRAKTAVDAAWQHLTGKP</sequence>
<protein>
    <submittedName>
        <fullName evidence="1">Photosystem reaction center subunit H</fullName>
    </submittedName>
</protein>
<evidence type="ECO:0000313" key="1">
    <source>
        <dbReference type="EMBL" id="NEV68756.1"/>
    </source>
</evidence>
<reference evidence="1" key="3">
    <citation type="submission" date="2020-02" db="EMBL/GenBank/DDBJ databases">
        <authorList>
            <person name="Sarangi A.N."/>
            <person name="Ghosh S."/>
            <person name="Mukherjee M."/>
            <person name="Tripathy S."/>
        </authorList>
    </citation>
    <scope>NUCLEOTIDE SEQUENCE</scope>
    <source>
        <strain evidence="1">BDU141951</strain>
    </source>
</reference>
<reference evidence="1" key="1">
    <citation type="submission" date="2014-11" db="EMBL/GenBank/DDBJ databases">
        <authorList>
            <person name="Malar M.C."/>
            <person name="Sen D."/>
            <person name="Tripathy S."/>
        </authorList>
    </citation>
    <scope>NUCLEOTIDE SEQUENCE</scope>
    <source>
        <strain evidence="1">BDU141951</strain>
    </source>
</reference>
<reference evidence="1" key="2">
    <citation type="journal article" date="2015" name="Genome Announc.">
        <title>Draft Genome Sequence of Filamentous Marine Cyanobacterium Lyngbya confervoides Strain BDU141951.</title>
        <authorList>
            <person name="Chandrababunaidu M.M."/>
            <person name="Sen D."/>
            <person name="Tripathy S."/>
        </authorList>
    </citation>
    <scope>NUCLEOTIDE SEQUENCE</scope>
    <source>
        <strain evidence="1">BDU141951</strain>
    </source>
</reference>
<gene>
    <name evidence="1" type="ORF">QQ91_016735</name>
</gene>
<accession>A0A0C1V8G4</accession>
<comment type="caution">
    <text evidence="1">The sequence shown here is derived from an EMBL/GenBank/DDBJ whole genome shotgun (WGS) entry which is preliminary data.</text>
</comment>
<name>A0A0C1V8G4_9CYAN</name>
<dbReference type="AlphaFoldDB" id="A0A0C1V8G4"/>
<organism evidence="1">
    <name type="scientific">Lyngbya confervoides BDU141951</name>
    <dbReference type="NCBI Taxonomy" id="1574623"/>
    <lineage>
        <taxon>Bacteria</taxon>
        <taxon>Bacillati</taxon>
        <taxon>Cyanobacteriota</taxon>
        <taxon>Cyanophyceae</taxon>
        <taxon>Oscillatoriophycideae</taxon>
        <taxon>Oscillatoriales</taxon>
        <taxon>Microcoleaceae</taxon>
        <taxon>Lyngbya</taxon>
    </lineage>
</organism>
<dbReference type="InterPro" id="IPR011033">
    <property type="entry name" value="PRC_barrel-like_sf"/>
</dbReference>